<organism evidence="2 3">
    <name type="scientific">Loigolactobacillus zhaoyuanensis</name>
    <dbReference type="NCBI Taxonomy" id="2486017"/>
    <lineage>
        <taxon>Bacteria</taxon>
        <taxon>Bacillati</taxon>
        <taxon>Bacillota</taxon>
        <taxon>Bacilli</taxon>
        <taxon>Lactobacillales</taxon>
        <taxon>Lactobacillaceae</taxon>
        <taxon>Loigolactobacillus</taxon>
    </lineage>
</organism>
<evidence type="ECO:0000313" key="2">
    <source>
        <dbReference type="EMBL" id="MFL2029837.1"/>
    </source>
</evidence>
<keyword evidence="3" id="KW-1185">Reference proteome</keyword>
<accession>A0ABW8UDA0</accession>
<feature type="transmembrane region" description="Helical" evidence="1">
    <location>
        <begin position="98"/>
        <end position="117"/>
    </location>
</feature>
<evidence type="ECO:0000256" key="1">
    <source>
        <dbReference type="SAM" id="Phobius"/>
    </source>
</evidence>
<keyword evidence="1" id="KW-1133">Transmembrane helix</keyword>
<keyword evidence="1" id="KW-0812">Transmembrane</keyword>
<keyword evidence="1" id="KW-0472">Membrane</keyword>
<feature type="transmembrane region" description="Helical" evidence="1">
    <location>
        <begin position="146"/>
        <end position="165"/>
    </location>
</feature>
<feature type="transmembrane region" description="Helical" evidence="1">
    <location>
        <begin position="69"/>
        <end position="91"/>
    </location>
</feature>
<name>A0ABW8UDA0_9LACO</name>
<comment type="caution">
    <text evidence="2">The sequence shown here is derived from an EMBL/GenBank/DDBJ whole genome shotgun (WGS) entry which is preliminary data.</text>
</comment>
<dbReference type="Proteomes" id="UP001625389">
    <property type="component" value="Unassembled WGS sequence"/>
</dbReference>
<feature type="transmembrane region" description="Helical" evidence="1">
    <location>
        <begin position="6"/>
        <end position="23"/>
    </location>
</feature>
<evidence type="ECO:0000313" key="3">
    <source>
        <dbReference type="Proteomes" id="UP001625389"/>
    </source>
</evidence>
<feature type="transmembrane region" description="Helical" evidence="1">
    <location>
        <begin position="123"/>
        <end position="139"/>
    </location>
</feature>
<sequence>MLRDYLMSAAIFSLFSFIWFGWAQETLTGKWRLPVAIISVLAALTAGYCGYLSYRYWHSATMLMTQSNYRWYLIFVVIEFILAGGGALLLYKRQRSANIAPWISLVIGSHFIVLEFIFRDPSLYILAGLMISISLYTLLHRMPAKSVLVGVSNGVILLSFAIYNLSRFWLY</sequence>
<proteinExistence type="predicted"/>
<reference evidence="2 3" key="1">
    <citation type="submission" date="2024-08" db="EMBL/GenBank/DDBJ databases">
        <authorList>
            <person name="Arias E."/>
        </authorList>
    </citation>
    <scope>NUCLEOTIDE SEQUENCE [LARGE SCALE GENOMIC DNA]</scope>
    <source>
        <strain evidence="2 3">FAM 25317</strain>
    </source>
</reference>
<feature type="transmembrane region" description="Helical" evidence="1">
    <location>
        <begin position="35"/>
        <end position="57"/>
    </location>
</feature>
<dbReference type="RefSeq" id="WP_125550611.1">
    <property type="nucleotide sequence ID" value="NZ_JBGQPK010000042.1"/>
</dbReference>
<gene>
    <name evidence="2" type="ORF">ACEN34_09430</name>
</gene>
<protein>
    <submittedName>
        <fullName evidence="2">Uncharacterized protein</fullName>
    </submittedName>
</protein>
<dbReference type="EMBL" id="JBGQPK010000042">
    <property type="protein sequence ID" value="MFL2029837.1"/>
    <property type="molecule type" value="Genomic_DNA"/>
</dbReference>